<reference evidence="1 2" key="1">
    <citation type="submission" date="2016-08" db="EMBL/GenBank/DDBJ databases">
        <title>A Parts List for Fungal Cellulosomes Revealed by Comparative Genomics.</title>
        <authorList>
            <consortium name="DOE Joint Genome Institute"/>
            <person name="Haitjema C.H."/>
            <person name="Gilmore S.P."/>
            <person name="Henske J.K."/>
            <person name="Solomon K.V."/>
            <person name="De Groot R."/>
            <person name="Kuo A."/>
            <person name="Mondo S.J."/>
            <person name="Salamov A.A."/>
            <person name="Labutti K."/>
            <person name="Zhao Z."/>
            <person name="Chiniquy J."/>
            <person name="Barry K."/>
            <person name="Brewer H.M."/>
            <person name="Purvine S.O."/>
            <person name="Wright A.T."/>
            <person name="Boxma B."/>
            <person name="Van Alen T."/>
            <person name="Hackstein J.H."/>
            <person name="Baker S.E."/>
            <person name="Grigoriev I.V."/>
            <person name="O'Malley M.A."/>
        </authorList>
    </citation>
    <scope>NUCLEOTIDE SEQUENCE [LARGE SCALE GENOMIC DNA]</scope>
    <source>
        <strain evidence="1 2">S4</strain>
    </source>
</reference>
<comment type="caution">
    <text evidence="1">The sequence shown here is derived from an EMBL/GenBank/DDBJ whole genome shotgun (WGS) entry which is preliminary data.</text>
</comment>
<evidence type="ECO:0000313" key="1">
    <source>
        <dbReference type="EMBL" id="ORX73453.1"/>
    </source>
</evidence>
<evidence type="ECO:0000313" key="2">
    <source>
        <dbReference type="Proteomes" id="UP000193944"/>
    </source>
</evidence>
<dbReference type="AlphaFoldDB" id="A0A1Y1WIY3"/>
<dbReference type="Proteomes" id="UP000193944">
    <property type="component" value="Unassembled WGS sequence"/>
</dbReference>
<keyword evidence="2" id="KW-1185">Reference proteome</keyword>
<dbReference type="OrthoDB" id="2129753at2759"/>
<sequence>MSEVIKNLSQKRYNEIRREVLLDVIDIVFDTIASRVSIENKDKSYTIKKLTNSIELIYKLIEQQNNEKIPSEIIRSIKPRITNKLNNTFCYKPPSKNENINNKNENDKIIFCPNVQLSLEVSYNEIKKDVHLKKSVEHYRFFVFPITINNKEYIITFAEENKYTKREIIEILDNNISVDENVLSSEIKNKYFFI</sequence>
<proteinExistence type="predicted"/>
<dbReference type="EMBL" id="MCFG01000387">
    <property type="protein sequence ID" value="ORX73453.1"/>
    <property type="molecule type" value="Genomic_DNA"/>
</dbReference>
<organism evidence="1 2">
    <name type="scientific">Anaeromyces robustus</name>
    <dbReference type="NCBI Taxonomy" id="1754192"/>
    <lineage>
        <taxon>Eukaryota</taxon>
        <taxon>Fungi</taxon>
        <taxon>Fungi incertae sedis</taxon>
        <taxon>Chytridiomycota</taxon>
        <taxon>Chytridiomycota incertae sedis</taxon>
        <taxon>Neocallimastigomycetes</taxon>
        <taxon>Neocallimastigales</taxon>
        <taxon>Neocallimastigaceae</taxon>
        <taxon>Anaeromyces</taxon>
    </lineage>
</organism>
<reference evidence="1 2" key="2">
    <citation type="submission" date="2016-08" db="EMBL/GenBank/DDBJ databases">
        <title>Pervasive Adenine N6-methylation of Active Genes in Fungi.</title>
        <authorList>
            <consortium name="DOE Joint Genome Institute"/>
            <person name="Mondo S.J."/>
            <person name="Dannebaum R.O."/>
            <person name="Kuo R.C."/>
            <person name="Labutti K."/>
            <person name="Haridas S."/>
            <person name="Kuo A."/>
            <person name="Salamov A."/>
            <person name="Ahrendt S.R."/>
            <person name="Lipzen A."/>
            <person name="Sullivan W."/>
            <person name="Andreopoulos W.B."/>
            <person name="Clum A."/>
            <person name="Lindquist E."/>
            <person name="Daum C."/>
            <person name="Ramamoorthy G.K."/>
            <person name="Gryganskyi A."/>
            <person name="Culley D."/>
            <person name="Magnuson J.K."/>
            <person name="James T.Y."/>
            <person name="O'Malley M.A."/>
            <person name="Stajich J.E."/>
            <person name="Spatafora J.W."/>
            <person name="Visel A."/>
            <person name="Grigoriev I.V."/>
        </authorList>
    </citation>
    <scope>NUCLEOTIDE SEQUENCE [LARGE SCALE GENOMIC DNA]</scope>
    <source>
        <strain evidence="1 2">S4</strain>
    </source>
</reference>
<name>A0A1Y1WIY3_9FUNG</name>
<gene>
    <name evidence="1" type="ORF">BCR32DRAFT_285615</name>
</gene>
<accession>A0A1Y1WIY3</accession>
<protein>
    <submittedName>
        <fullName evidence="1">Uncharacterized protein</fullName>
    </submittedName>
</protein>